<dbReference type="InterPro" id="IPR002068">
    <property type="entry name" value="A-crystallin/Hsp20_dom"/>
</dbReference>
<proteinExistence type="inferred from homology"/>
<evidence type="ECO:0000256" key="2">
    <source>
        <dbReference type="RuleBase" id="RU003616"/>
    </source>
</evidence>
<dbReference type="Proteomes" id="UP000438914">
    <property type="component" value="Unassembled WGS sequence"/>
</dbReference>
<protein>
    <submittedName>
        <fullName evidence="4">Hsp20/alpha crystallin family protein</fullName>
    </submittedName>
</protein>
<feature type="domain" description="SHSP" evidence="3">
    <location>
        <begin position="26"/>
        <end position="147"/>
    </location>
</feature>
<evidence type="ECO:0000259" key="3">
    <source>
        <dbReference type="PROSITE" id="PS01031"/>
    </source>
</evidence>
<accession>A0A7K0KD01</accession>
<dbReference type="EMBL" id="VUNG01000005">
    <property type="protein sequence ID" value="MST83813.1"/>
    <property type="molecule type" value="Genomic_DNA"/>
</dbReference>
<dbReference type="Gene3D" id="2.60.40.790">
    <property type="match status" value="1"/>
</dbReference>
<dbReference type="CDD" id="cd06464">
    <property type="entry name" value="ACD_sHsps-like"/>
    <property type="match status" value="1"/>
</dbReference>
<comment type="similarity">
    <text evidence="1 2">Belongs to the small heat shock protein (HSP20) family.</text>
</comment>
<evidence type="ECO:0000256" key="1">
    <source>
        <dbReference type="PROSITE-ProRule" id="PRU00285"/>
    </source>
</evidence>
<keyword evidence="5" id="KW-1185">Reference proteome</keyword>
<gene>
    <name evidence="4" type="ORF">FYJ73_03835</name>
</gene>
<comment type="caution">
    <text evidence="4">The sequence shown here is derived from an EMBL/GenBank/DDBJ whole genome shotgun (WGS) entry which is preliminary data.</text>
</comment>
<reference evidence="4 5" key="1">
    <citation type="submission" date="2019-08" db="EMBL/GenBank/DDBJ databases">
        <title>In-depth cultivation of the pig gut microbiome towards novel bacterial diversity and tailored functional studies.</title>
        <authorList>
            <person name="Wylensek D."/>
            <person name="Hitch T.C.A."/>
            <person name="Clavel T."/>
        </authorList>
    </citation>
    <scope>NUCLEOTIDE SEQUENCE [LARGE SCALE GENOMIC DNA]</scope>
    <source>
        <strain evidence="4 5">LKV-178-WT-2A</strain>
    </source>
</reference>
<dbReference type="InterPro" id="IPR031107">
    <property type="entry name" value="Small_HSP"/>
</dbReference>
<sequence>MLLAKRNDNNWMSNFFNDFFDTDMMPRMNATAPAVNVKESDKGYVMEIAAPGLKKEYCRVSIDKDGNLNLKIEDKFEHKEEDKAEDKKEHYLRREFNYSNYEQTYVLPDDVDKEKISAKVENGILTVDLPKMSKEAEKEENKSIEVK</sequence>
<evidence type="ECO:0000313" key="5">
    <source>
        <dbReference type="Proteomes" id="UP000438914"/>
    </source>
</evidence>
<dbReference type="InterPro" id="IPR008978">
    <property type="entry name" value="HSP20-like_chaperone"/>
</dbReference>
<name>A0A7K0KD01_9BACT</name>
<dbReference type="Pfam" id="PF00011">
    <property type="entry name" value="HSP20"/>
    <property type="match status" value="1"/>
</dbReference>
<dbReference type="SUPFAM" id="SSF49764">
    <property type="entry name" value="HSP20-like chaperones"/>
    <property type="match status" value="1"/>
</dbReference>
<dbReference type="PANTHER" id="PTHR11527">
    <property type="entry name" value="HEAT-SHOCK PROTEIN 20 FAMILY MEMBER"/>
    <property type="match status" value="1"/>
</dbReference>
<dbReference type="AlphaFoldDB" id="A0A7K0KD01"/>
<organism evidence="4 5">
    <name type="scientific">Hallella mizrahii</name>
    <dbReference type="NCBI Taxonomy" id="2606637"/>
    <lineage>
        <taxon>Bacteria</taxon>
        <taxon>Pseudomonadati</taxon>
        <taxon>Bacteroidota</taxon>
        <taxon>Bacteroidia</taxon>
        <taxon>Bacteroidales</taxon>
        <taxon>Prevotellaceae</taxon>
        <taxon>Hallella</taxon>
    </lineage>
</organism>
<dbReference type="PROSITE" id="PS01031">
    <property type="entry name" value="SHSP"/>
    <property type="match status" value="1"/>
</dbReference>
<evidence type="ECO:0000313" key="4">
    <source>
        <dbReference type="EMBL" id="MST83813.1"/>
    </source>
</evidence>
<dbReference type="RefSeq" id="WP_154533392.1">
    <property type="nucleotide sequence ID" value="NZ_VUNG01000005.1"/>
</dbReference>